<evidence type="ECO:0000256" key="4">
    <source>
        <dbReference type="ARBA" id="ARBA00022989"/>
    </source>
</evidence>
<feature type="transmembrane region" description="Helical" evidence="9">
    <location>
        <begin position="153"/>
        <end position="173"/>
    </location>
</feature>
<keyword evidence="6 9" id="KW-0472">Membrane</keyword>
<proteinExistence type="predicted"/>
<keyword evidence="2" id="KW-1003">Cell membrane</keyword>
<feature type="transmembrane region" description="Helical" evidence="9">
    <location>
        <begin position="113"/>
        <end position="132"/>
    </location>
</feature>
<evidence type="ECO:0000256" key="7">
    <source>
        <dbReference type="ARBA" id="ARBA00023170"/>
    </source>
</evidence>
<evidence type="ECO:0000256" key="6">
    <source>
        <dbReference type="ARBA" id="ARBA00023136"/>
    </source>
</evidence>
<reference evidence="11" key="1">
    <citation type="journal article" date="2023" name="Mol. Biol. Evol.">
        <title>Third-Generation Sequencing Reveals the Adaptive Role of the Epigenome in Three Deep-Sea Polychaetes.</title>
        <authorList>
            <person name="Perez M."/>
            <person name="Aroh O."/>
            <person name="Sun Y."/>
            <person name="Lan Y."/>
            <person name="Juniper S.K."/>
            <person name="Young C.R."/>
            <person name="Angers B."/>
            <person name="Qian P.Y."/>
        </authorList>
    </citation>
    <scope>NUCLEOTIDE SEQUENCE</scope>
    <source>
        <strain evidence="11">R07B-5</strain>
    </source>
</reference>
<feature type="transmembrane region" description="Helical" evidence="9">
    <location>
        <begin position="289"/>
        <end position="311"/>
    </location>
</feature>
<keyword evidence="12" id="KW-1185">Reference proteome</keyword>
<comment type="subcellular location">
    <subcellularLocation>
        <location evidence="1">Cell membrane</location>
        <topology evidence="1">Multi-pass membrane protein</topology>
    </subcellularLocation>
</comment>
<dbReference type="SUPFAM" id="SSF81321">
    <property type="entry name" value="Family A G protein-coupled receptor-like"/>
    <property type="match status" value="1"/>
</dbReference>
<dbReference type="PANTHER" id="PTHR24228">
    <property type="entry name" value="B2 BRADYKININ RECEPTOR/ANGIOTENSIN II RECEPTOR"/>
    <property type="match status" value="1"/>
</dbReference>
<protein>
    <recommendedName>
        <fullName evidence="10">G-protein coupled receptors family 1 profile domain-containing protein</fullName>
    </recommendedName>
</protein>
<evidence type="ECO:0000256" key="9">
    <source>
        <dbReference type="SAM" id="Phobius"/>
    </source>
</evidence>
<evidence type="ECO:0000256" key="2">
    <source>
        <dbReference type="ARBA" id="ARBA00022475"/>
    </source>
</evidence>
<feature type="transmembrane region" description="Helical" evidence="9">
    <location>
        <begin position="262"/>
        <end position="283"/>
    </location>
</feature>
<evidence type="ECO:0000256" key="5">
    <source>
        <dbReference type="ARBA" id="ARBA00023040"/>
    </source>
</evidence>
<dbReference type="InterPro" id="IPR017452">
    <property type="entry name" value="GPCR_Rhodpsn_7TM"/>
</dbReference>
<dbReference type="Pfam" id="PF00001">
    <property type="entry name" value="7tm_1"/>
    <property type="match status" value="1"/>
</dbReference>
<dbReference type="GO" id="GO:0005886">
    <property type="term" value="C:plasma membrane"/>
    <property type="evidence" value="ECO:0007669"/>
    <property type="project" value="UniProtKB-SubCell"/>
</dbReference>
<sequence>MCAGASAANASFDNLTGAMLSPRGGATDDDMPVGVMVAGAVLGVVIIVVGVFGNVLVILAVLLSRNLYKSSNMFVVSLAVCDLVQTVLIKPLYVHTYVAGEWQFGVGTCLYALYASNLTILESILHVSVIALHRYLVIVHPRAGRVLQGPRAVAAMLGVVYAAPLLVILAPALSRLGSATSGAPGRQVVFNKRIMFCSFVRHSEFRLAGVLKKVSFLSVAAVFLFYCYVRIYLLVRRSGQSVNARGAFSAARLQREITLLKTVVVIFMTFVVSYLPISVLYGVDTGRNFSYAFYFCGVLLLWTSSSVNWMIYGLMNKQYLQAYHYILCGTGLSQSGATDNGSTSKVSYNMSFRECPPEARRLGRAARYSVCRENQPLNT</sequence>
<evidence type="ECO:0000256" key="1">
    <source>
        <dbReference type="ARBA" id="ARBA00004651"/>
    </source>
</evidence>
<keyword evidence="7" id="KW-0675">Receptor</keyword>
<dbReference type="Proteomes" id="UP001209878">
    <property type="component" value="Unassembled WGS sequence"/>
</dbReference>
<evidence type="ECO:0000259" key="10">
    <source>
        <dbReference type="PROSITE" id="PS50262"/>
    </source>
</evidence>
<dbReference type="GO" id="GO:0004930">
    <property type="term" value="F:G protein-coupled receptor activity"/>
    <property type="evidence" value="ECO:0007669"/>
    <property type="project" value="UniProtKB-KW"/>
</dbReference>
<dbReference type="AlphaFoldDB" id="A0AAD9KHA4"/>
<evidence type="ECO:0000313" key="12">
    <source>
        <dbReference type="Proteomes" id="UP001209878"/>
    </source>
</evidence>
<name>A0AAD9KHA4_RIDPI</name>
<keyword evidence="4 9" id="KW-1133">Transmembrane helix</keyword>
<feature type="transmembrane region" description="Helical" evidence="9">
    <location>
        <begin position="214"/>
        <end position="235"/>
    </location>
</feature>
<feature type="domain" description="G-protein coupled receptors family 1 profile" evidence="10">
    <location>
        <begin position="53"/>
        <end position="312"/>
    </location>
</feature>
<dbReference type="PANTHER" id="PTHR24228:SF74">
    <property type="entry name" value="G-PROTEIN COUPLED RECEPTORS FAMILY 1 PROFILE DOMAIN-CONTAINING PROTEIN"/>
    <property type="match status" value="1"/>
</dbReference>
<evidence type="ECO:0000256" key="8">
    <source>
        <dbReference type="ARBA" id="ARBA00023224"/>
    </source>
</evidence>
<keyword evidence="3 9" id="KW-0812">Transmembrane</keyword>
<dbReference type="PRINTS" id="PR00237">
    <property type="entry name" value="GPCRRHODOPSN"/>
</dbReference>
<keyword evidence="5" id="KW-0297">G-protein coupled receptor</keyword>
<dbReference type="CDD" id="cd00637">
    <property type="entry name" value="7tm_classA_rhodopsin-like"/>
    <property type="match status" value="1"/>
</dbReference>
<dbReference type="Gene3D" id="1.20.1070.10">
    <property type="entry name" value="Rhodopsin 7-helix transmembrane proteins"/>
    <property type="match status" value="1"/>
</dbReference>
<keyword evidence="8" id="KW-0807">Transducer</keyword>
<dbReference type="SMART" id="SM01381">
    <property type="entry name" value="7TM_GPCR_Srsx"/>
    <property type="match status" value="1"/>
</dbReference>
<dbReference type="EMBL" id="JAODUO010001075">
    <property type="protein sequence ID" value="KAK2171346.1"/>
    <property type="molecule type" value="Genomic_DNA"/>
</dbReference>
<evidence type="ECO:0000256" key="3">
    <source>
        <dbReference type="ARBA" id="ARBA00022692"/>
    </source>
</evidence>
<dbReference type="InterPro" id="IPR000276">
    <property type="entry name" value="GPCR_Rhodpsn"/>
</dbReference>
<dbReference type="PROSITE" id="PS50262">
    <property type="entry name" value="G_PROTEIN_RECEP_F1_2"/>
    <property type="match status" value="1"/>
</dbReference>
<evidence type="ECO:0000313" key="11">
    <source>
        <dbReference type="EMBL" id="KAK2171346.1"/>
    </source>
</evidence>
<feature type="transmembrane region" description="Helical" evidence="9">
    <location>
        <begin position="35"/>
        <end position="62"/>
    </location>
</feature>
<organism evidence="11 12">
    <name type="scientific">Ridgeia piscesae</name>
    <name type="common">Tubeworm</name>
    <dbReference type="NCBI Taxonomy" id="27915"/>
    <lineage>
        <taxon>Eukaryota</taxon>
        <taxon>Metazoa</taxon>
        <taxon>Spiralia</taxon>
        <taxon>Lophotrochozoa</taxon>
        <taxon>Annelida</taxon>
        <taxon>Polychaeta</taxon>
        <taxon>Sedentaria</taxon>
        <taxon>Canalipalpata</taxon>
        <taxon>Sabellida</taxon>
        <taxon>Siboglinidae</taxon>
        <taxon>Ridgeia</taxon>
    </lineage>
</organism>
<gene>
    <name evidence="11" type="ORF">NP493_1066g00005</name>
</gene>
<feature type="transmembrane region" description="Helical" evidence="9">
    <location>
        <begin position="74"/>
        <end position="93"/>
    </location>
</feature>
<accession>A0AAD9KHA4</accession>
<comment type="caution">
    <text evidence="11">The sequence shown here is derived from an EMBL/GenBank/DDBJ whole genome shotgun (WGS) entry which is preliminary data.</text>
</comment>